<sequence length="150" mass="16897">MANLSTRVVMKISIMAAVLFLAVQTANAIMCYQCNSGRDPGCADLTNKSSKSSYYRLCEPFEGQTKPFFCRTNVQTIKDRENLVRVVRSCGWEEHPRKKCYEYEDEDHQERVCQCSEDGCNSKAPHVLKPSALSFLVSLLPLALIHSSLV</sequence>
<reference evidence="10 11" key="1">
    <citation type="journal article" date="2014" name="Nat. Commun.">
        <title>Molecular traces of alternative social organization in a termite genome.</title>
        <authorList>
            <person name="Terrapon N."/>
            <person name="Li C."/>
            <person name="Robertson H.M."/>
            <person name="Ji L."/>
            <person name="Meng X."/>
            <person name="Booth W."/>
            <person name="Chen Z."/>
            <person name="Childers C.P."/>
            <person name="Glastad K.M."/>
            <person name="Gokhale K."/>
            <person name="Gowin J."/>
            <person name="Gronenberg W."/>
            <person name="Hermansen R.A."/>
            <person name="Hu H."/>
            <person name="Hunt B.G."/>
            <person name="Huylmans A.K."/>
            <person name="Khalil S.M."/>
            <person name="Mitchell R.D."/>
            <person name="Munoz-Torres M.C."/>
            <person name="Mustard J.A."/>
            <person name="Pan H."/>
            <person name="Reese J.T."/>
            <person name="Scharf M.E."/>
            <person name="Sun F."/>
            <person name="Vogel H."/>
            <person name="Xiao J."/>
            <person name="Yang W."/>
            <person name="Yang Z."/>
            <person name="Yang Z."/>
            <person name="Zhou J."/>
            <person name="Zhu J."/>
            <person name="Brent C.S."/>
            <person name="Elsik C.G."/>
            <person name="Goodisman M.A."/>
            <person name="Liberles D.A."/>
            <person name="Roe R.M."/>
            <person name="Vargo E.L."/>
            <person name="Vilcinskas A."/>
            <person name="Wang J."/>
            <person name="Bornberg-Bauer E."/>
            <person name="Korb J."/>
            <person name="Zhang G."/>
            <person name="Liebig J."/>
        </authorList>
    </citation>
    <scope>NUCLEOTIDE SEQUENCE [LARGE SCALE GENOMIC DNA]</scope>
    <source>
        <tissue evidence="10">Whole organism</tissue>
    </source>
</reference>
<evidence type="ECO:0000256" key="4">
    <source>
        <dbReference type="ARBA" id="ARBA00022729"/>
    </source>
</evidence>
<keyword evidence="2" id="KW-0336">GPI-anchor</keyword>
<comment type="subcellular location">
    <subcellularLocation>
        <location evidence="1">Membrane</location>
        <topology evidence="1">Lipid-anchor</topology>
        <topology evidence="1">GPI-anchor</topology>
    </subcellularLocation>
</comment>
<dbReference type="Pfam" id="PF17064">
    <property type="entry name" value="QVR"/>
    <property type="match status" value="1"/>
</dbReference>
<keyword evidence="11" id="KW-1185">Reference proteome</keyword>
<organism evidence="10 11">
    <name type="scientific">Zootermopsis nevadensis</name>
    <name type="common">Dampwood termite</name>
    <dbReference type="NCBI Taxonomy" id="136037"/>
    <lineage>
        <taxon>Eukaryota</taxon>
        <taxon>Metazoa</taxon>
        <taxon>Ecdysozoa</taxon>
        <taxon>Arthropoda</taxon>
        <taxon>Hexapoda</taxon>
        <taxon>Insecta</taxon>
        <taxon>Pterygota</taxon>
        <taxon>Neoptera</taxon>
        <taxon>Polyneoptera</taxon>
        <taxon>Dictyoptera</taxon>
        <taxon>Blattodea</taxon>
        <taxon>Blattoidea</taxon>
        <taxon>Termitoidae</taxon>
        <taxon>Termopsidae</taxon>
        <taxon>Zootermopsis</taxon>
    </lineage>
</organism>
<feature type="signal peptide" evidence="9">
    <location>
        <begin position="1"/>
        <end position="28"/>
    </location>
</feature>
<feature type="chain" id="PRO_5001648156" evidence="9">
    <location>
        <begin position="29"/>
        <end position="150"/>
    </location>
</feature>
<protein>
    <submittedName>
        <fullName evidence="10">Uncharacterized protein</fullName>
    </submittedName>
</protein>
<dbReference type="GO" id="GO:0030431">
    <property type="term" value="P:sleep"/>
    <property type="evidence" value="ECO:0007669"/>
    <property type="project" value="InterPro"/>
</dbReference>
<dbReference type="AlphaFoldDB" id="A0A067RGE3"/>
<dbReference type="EMBL" id="KK852699">
    <property type="protein sequence ID" value="KDR18174.1"/>
    <property type="molecule type" value="Genomic_DNA"/>
</dbReference>
<evidence type="ECO:0000313" key="11">
    <source>
        <dbReference type="Proteomes" id="UP000027135"/>
    </source>
</evidence>
<evidence type="ECO:0000256" key="2">
    <source>
        <dbReference type="ARBA" id="ARBA00022622"/>
    </source>
</evidence>
<keyword evidence="7" id="KW-0325">Glycoprotein</keyword>
<dbReference type="Proteomes" id="UP000027135">
    <property type="component" value="Unassembled WGS sequence"/>
</dbReference>
<evidence type="ECO:0000256" key="9">
    <source>
        <dbReference type="SAM" id="SignalP"/>
    </source>
</evidence>
<keyword evidence="6" id="KW-0472">Membrane</keyword>
<dbReference type="PANTHER" id="PTHR33562:SF23">
    <property type="entry name" value="PROTEIN QUIVER"/>
    <property type="match status" value="1"/>
</dbReference>
<evidence type="ECO:0000256" key="1">
    <source>
        <dbReference type="ARBA" id="ARBA00004589"/>
    </source>
</evidence>
<dbReference type="InterPro" id="IPR031424">
    <property type="entry name" value="QVR-like"/>
</dbReference>
<keyword evidence="3" id="KW-0812">Transmembrane</keyword>
<dbReference type="InterPro" id="IPR050975">
    <property type="entry name" value="Sleep_regulator"/>
</dbReference>
<dbReference type="GO" id="GO:0098552">
    <property type="term" value="C:side of membrane"/>
    <property type="evidence" value="ECO:0007669"/>
    <property type="project" value="UniProtKB-KW"/>
</dbReference>
<dbReference type="OMA" id="SHINEDC"/>
<proteinExistence type="predicted"/>
<accession>A0A067RGE3</accession>
<dbReference type="OrthoDB" id="6420171at2759"/>
<name>A0A067RGE3_ZOONE</name>
<dbReference type="PANTHER" id="PTHR33562">
    <property type="entry name" value="ATILLA, ISOFORM B-RELATED-RELATED"/>
    <property type="match status" value="1"/>
</dbReference>
<keyword evidence="5" id="KW-1133">Transmembrane helix</keyword>
<evidence type="ECO:0000313" key="10">
    <source>
        <dbReference type="EMBL" id="KDR18174.1"/>
    </source>
</evidence>
<dbReference type="eggNOG" id="ENOG502SDDE">
    <property type="taxonomic scope" value="Eukaryota"/>
</dbReference>
<gene>
    <name evidence="10" type="ORF">L798_06924</name>
</gene>
<keyword evidence="4 9" id="KW-0732">Signal</keyword>
<evidence type="ECO:0000256" key="8">
    <source>
        <dbReference type="ARBA" id="ARBA00023288"/>
    </source>
</evidence>
<dbReference type="InParanoid" id="A0A067RGE3"/>
<keyword evidence="8" id="KW-0449">Lipoprotein</keyword>
<evidence type="ECO:0000256" key="3">
    <source>
        <dbReference type="ARBA" id="ARBA00022692"/>
    </source>
</evidence>
<evidence type="ECO:0000256" key="7">
    <source>
        <dbReference type="ARBA" id="ARBA00023180"/>
    </source>
</evidence>
<dbReference type="GO" id="GO:0032222">
    <property type="term" value="P:regulation of synaptic transmission, cholinergic"/>
    <property type="evidence" value="ECO:0007669"/>
    <property type="project" value="InterPro"/>
</dbReference>
<evidence type="ECO:0000256" key="6">
    <source>
        <dbReference type="ARBA" id="ARBA00023136"/>
    </source>
</evidence>
<evidence type="ECO:0000256" key="5">
    <source>
        <dbReference type="ARBA" id="ARBA00022989"/>
    </source>
</evidence>